<dbReference type="Pfam" id="PF02801">
    <property type="entry name" value="Ketoacyl-synt_C"/>
    <property type="match status" value="2"/>
</dbReference>
<dbReference type="Pfam" id="PF00109">
    <property type="entry name" value="ketoacyl-synt"/>
    <property type="match status" value="2"/>
</dbReference>
<dbReference type="Pfam" id="PF00698">
    <property type="entry name" value="Acyl_transf_1"/>
    <property type="match status" value="2"/>
</dbReference>
<reference evidence="9 10" key="1">
    <citation type="submission" date="2021-12" db="EMBL/GenBank/DDBJ databases">
        <title>Discovery of the Pendulisporaceae a myxobacterial family with distinct sporulation behavior and unique specialized metabolism.</title>
        <authorList>
            <person name="Garcia R."/>
            <person name="Popoff A."/>
            <person name="Bader C.D."/>
            <person name="Loehr J."/>
            <person name="Walesch S."/>
            <person name="Walt C."/>
            <person name="Boldt J."/>
            <person name="Bunk B."/>
            <person name="Haeckl F.J.F.P.J."/>
            <person name="Gunesch A.P."/>
            <person name="Birkelbach J."/>
            <person name="Nuebel U."/>
            <person name="Pietschmann T."/>
            <person name="Bach T."/>
            <person name="Mueller R."/>
        </authorList>
    </citation>
    <scope>NUCLEOTIDE SEQUENCE [LARGE SCALE GENOMIC DNA]</scope>
    <source>
        <strain evidence="9 10">MSr12523</strain>
    </source>
</reference>
<dbReference type="Pfam" id="PF21089">
    <property type="entry name" value="PKS_DH_N"/>
    <property type="match status" value="2"/>
</dbReference>
<dbReference type="Gene3D" id="3.30.70.3290">
    <property type="match status" value="2"/>
</dbReference>
<dbReference type="PROSITE" id="PS52019">
    <property type="entry name" value="PKS_MFAS_DH"/>
    <property type="match status" value="2"/>
</dbReference>
<dbReference type="InterPro" id="IPR057326">
    <property type="entry name" value="KR_dom"/>
</dbReference>
<dbReference type="Pfam" id="PF14765">
    <property type="entry name" value="PS-DH"/>
    <property type="match status" value="2"/>
</dbReference>
<dbReference type="InterPro" id="IPR049900">
    <property type="entry name" value="PKS_mFAS_DH"/>
</dbReference>
<dbReference type="Gene3D" id="3.40.47.10">
    <property type="match status" value="2"/>
</dbReference>
<dbReference type="SMART" id="SM00825">
    <property type="entry name" value="PKS_KS"/>
    <property type="match status" value="2"/>
</dbReference>
<dbReference type="RefSeq" id="WP_394840511.1">
    <property type="nucleotide sequence ID" value="NZ_CP089982.1"/>
</dbReference>
<dbReference type="SMART" id="SM00827">
    <property type="entry name" value="PKS_AT"/>
    <property type="match status" value="2"/>
</dbReference>
<dbReference type="InterPro" id="IPR013968">
    <property type="entry name" value="PKS_KR"/>
</dbReference>
<evidence type="ECO:0000256" key="2">
    <source>
        <dbReference type="ARBA" id="ARBA00022553"/>
    </source>
</evidence>
<dbReference type="SUPFAM" id="SSF47336">
    <property type="entry name" value="ACP-like"/>
    <property type="match status" value="2"/>
</dbReference>
<dbReference type="Gene3D" id="1.10.1200.10">
    <property type="entry name" value="ACP-like"/>
    <property type="match status" value="2"/>
</dbReference>
<dbReference type="InterPro" id="IPR055123">
    <property type="entry name" value="SpnB-like_Rossmann"/>
</dbReference>
<dbReference type="InterPro" id="IPR020841">
    <property type="entry name" value="PKS_Beta-ketoAc_synthase_dom"/>
</dbReference>
<dbReference type="CDD" id="cd08956">
    <property type="entry name" value="KR_3_FAS_SDR_x"/>
    <property type="match status" value="2"/>
</dbReference>
<dbReference type="InterPro" id="IPR016036">
    <property type="entry name" value="Malonyl_transacylase_ACP-bd"/>
</dbReference>
<feature type="active site" description="Proton donor; for dehydratase activity" evidence="4">
    <location>
        <position position="1126"/>
    </location>
</feature>
<evidence type="ECO:0000259" key="6">
    <source>
        <dbReference type="PROSITE" id="PS50075"/>
    </source>
</evidence>
<dbReference type="PROSITE" id="PS00606">
    <property type="entry name" value="KS3_1"/>
    <property type="match status" value="2"/>
</dbReference>
<dbReference type="SMART" id="SM00823">
    <property type="entry name" value="PKS_PP"/>
    <property type="match status" value="2"/>
</dbReference>
<keyword evidence="5" id="KW-0175">Coiled coil</keyword>
<feature type="region of interest" description="N-terminal hotdog fold" evidence="4">
    <location>
        <begin position="926"/>
        <end position="1050"/>
    </location>
</feature>
<dbReference type="InterPro" id="IPR018201">
    <property type="entry name" value="Ketoacyl_synth_AS"/>
</dbReference>
<dbReference type="Gene3D" id="3.10.129.110">
    <property type="entry name" value="Polyketide synthase dehydratase"/>
    <property type="match status" value="2"/>
</dbReference>
<dbReference type="InterPro" id="IPR014043">
    <property type="entry name" value="Acyl_transferase_dom"/>
</dbReference>
<evidence type="ECO:0000259" key="7">
    <source>
        <dbReference type="PROSITE" id="PS52004"/>
    </source>
</evidence>
<name>A0ABZ2JTT2_9BACT</name>
<dbReference type="InterPro" id="IPR016039">
    <property type="entry name" value="Thiolase-like"/>
</dbReference>
<dbReference type="InterPro" id="IPR014031">
    <property type="entry name" value="Ketoacyl_synth_C"/>
</dbReference>
<dbReference type="InterPro" id="IPR020806">
    <property type="entry name" value="PKS_PP-bd"/>
</dbReference>
<dbReference type="PROSITE" id="PS00012">
    <property type="entry name" value="PHOSPHOPANTETHEINE"/>
    <property type="match status" value="1"/>
</dbReference>
<feature type="domain" description="PKS/mFAS DH" evidence="8">
    <location>
        <begin position="926"/>
        <end position="1212"/>
    </location>
</feature>
<dbReference type="Gene3D" id="3.40.366.10">
    <property type="entry name" value="Malonyl-Coenzyme A Acyl Carrier Protein, domain 2"/>
    <property type="match status" value="2"/>
</dbReference>
<keyword evidence="2" id="KW-0597">Phosphoprotein</keyword>
<evidence type="ECO:0000256" key="3">
    <source>
        <dbReference type="ARBA" id="ARBA00022679"/>
    </source>
</evidence>
<dbReference type="InterPro" id="IPR020807">
    <property type="entry name" value="PKS_DH"/>
</dbReference>
<dbReference type="Pfam" id="PF22953">
    <property type="entry name" value="SpnB_Rossmann"/>
    <property type="match status" value="2"/>
</dbReference>
<dbReference type="Pfam" id="PF16197">
    <property type="entry name" value="KAsynt_C_assoc"/>
    <property type="match status" value="2"/>
</dbReference>
<feature type="region of interest" description="N-terminal hotdog fold" evidence="4">
    <location>
        <begin position="2681"/>
        <end position="2803"/>
    </location>
</feature>
<gene>
    <name evidence="9" type="ORF">LZC95_25750</name>
</gene>
<organism evidence="9 10">
    <name type="scientific">Pendulispora brunnea</name>
    <dbReference type="NCBI Taxonomy" id="2905690"/>
    <lineage>
        <taxon>Bacteria</taxon>
        <taxon>Pseudomonadati</taxon>
        <taxon>Myxococcota</taxon>
        <taxon>Myxococcia</taxon>
        <taxon>Myxococcales</taxon>
        <taxon>Sorangiineae</taxon>
        <taxon>Pendulisporaceae</taxon>
        <taxon>Pendulispora</taxon>
    </lineage>
</organism>
<keyword evidence="10" id="KW-1185">Reference proteome</keyword>
<evidence type="ECO:0000256" key="5">
    <source>
        <dbReference type="SAM" id="Coils"/>
    </source>
</evidence>
<dbReference type="CDD" id="cd00833">
    <property type="entry name" value="PKS"/>
    <property type="match status" value="2"/>
</dbReference>
<dbReference type="InterPro" id="IPR006162">
    <property type="entry name" value="Ppantetheine_attach_site"/>
</dbReference>
<dbReference type="InterPro" id="IPR008284">
    <property type="entry name" value="MoCF_biosynth_CS"/>
</dbReference>
<evidence type="ECO:0000313" key="9">
    <source>
        <dbReference type="EMBL" id="WXA89897.1"/>
    </source>
</evidence>
<dbReference type="PROSITE" id="PS50075">
    <property type="entry name" value="CARRIER"/>
    <property type="match status" value="2"/>
</dbReference>
<evidence type="ECO:0000256" key="4">
    <source>
        <dbReference type="PROSITE-ProRule" id="PRU01363"/>
    </source>
</evidence>
<dbReference type="InterPro" id="IPR036291">
    <property type="entry name" value="NAD(P)-bd_dom_sf"/>
</dbReference>
<dbReference type="SUPFAM" id="SSF55048">
    <property type="entry name" value="Probable ACP-binding domain of malonyl-CoA ACP transacylase"/>
    <property type="match status" value="2"/>
</dbReference>
<dbReference type="PROSITE" id="PS01078">
    <property type="entry name" value="MOCF_BIOSYNTHESIS_1"/>
    <property type="match status" value="2"/>
</dbReference>
<dbReference type="Proteomes" id="UP001379533">
    <property type="component" value="Chromosome"/>
</dbReference>
<keyword evidence="1" id="KW-0596">Phosphopantetheine</keyword>
<dbReference type="SUPFAM" id="SSF53901">
    <property type="entry name" value="Thiolase-like"/>
    <property type="match status" value="2"/>
</dbReference>
<feature type="region of interest" description="C-terminal hotdog fold" evidence="4">
    <location>
        <begin position="2817"/>
        <end position="2965"/>
    </location>
</feature>
<feature type="active site" description="Proton donor; for dehydratase activity" evidence="4">
    <location>
        <position position="2878"/>
    </location>
</feature>
<feature type="active site" description="Proton acceptor; for dehydratase activity" evidence="4">
    <location>
        <position position="2713"/>
    </location>
</feature>
<dbReference type="SMART" id="SM00822">
    <property type="entry name" value="PKS_KR"/>
    <property type="match status" value="2"/>
</dbReference>
<feature type="domain" description="PKS/mFAS DH" evidence="8">
    <location>
        <begin position="2681"/>
        <end position="2965"/>
    </location>
</feature>
<dbReference type="SMART" id="SM01294">
    <property type="entry name" value="PKS_PP_betabranch"/>
    <property type="match status" value="1"/>
</dbReference>
<dbReference type="InterPro" id="IPR016035">
    <property type="entry name" value="Acyl_Trfase/lysoPLipase"/>
</dbReference>
<dbReference type="PANTHER" id="PTHR43775">
    <property type="entry name" value="FATTY ACID SYNTHASE"/>
    <property type="match status" value="1"/>
</dbReference>
<dbReference type="InterPro" id="IPR050091">
    <property type="entry name" value="PKS_NRPS_Biosynth_Enz"/>
</dbReference>
<dbReference type="Pfam" id="PF08659">
    <property type="entry name" value="KR"/>
    <property type="match status" value="2"/>
</dbReference>
<dbReference type="SUPFAM" id="SSF52151">
    <property type="entry name" value="FabD/lysophospholipase-like"/>
    <property type="match status" value="2"/>
</dbReference>
<feature type="domain" description="Ketosynthase family 3 (KS3)" evidence="7">
    <location>
        <begin position="36"/>
        <end position="462"/>
    </location>
</feature>
<dbReference type="EMBL" id="CP089982">
    <property type="protein sequence ID" value="WXA89897.1"/>
    <property type="molecule type" value="Genomic_DNA"/>
</dbReference>
<evidence type="ECO:0000259" key="8">
    <source>
        <dbReference type="PROSITE" id="PS52019"/>
    </source>
</evidence>
<feature type="domain" description="Carrier" evidence="6">
    <location>
        <begin position="3430"/>
        <end position="3508"/>
    </location>
</feature>
<dbReference type="InterPro" id="IPR014030">
    <property type="entry name" value="Ketoacyl_synth_N"/>
</dbReference>
<feature type="region of interest" description="C-terminal hotdog fold" evidence="4">
    <location>
        <begin position="1068"/>
        <end position="1212"/>
    </location>
</feature>
<feature type="active site" description="Proton acceptor; for dehydratase activity" evidence="4">
    <location>
        <position position="958"/>
    </location>
</feature>
<dbReference type="InterPro" id="IPR042104">
    <property type="entry name" value="PKS_dehydratase_sf"/>
</dbReference>
<dbReference type="InterPro" id="IPR049552">
    <property type="entry name" value="PKS_DH_N"/>
</dbReference>
<protein>
    <submittedName>
        <fullName evidence="9">Type I polyketide synthase</fullName>
    </submittedName>
</protein>
<dbReference type="SUPFAM" id="SSF51735">
    <property type="entry name" value="NAD(P)-binding Rossmann-fold domains"/>
    <property type="match status" value="4"/>
</dbReference>
<dbReference type="PROSITE" id="PS52004">
    <property type="entry name" value="KS3_2"/>
    <property type="match status" value="2"/>
</dbReference>
<keyword evidence="3" id="KW-0808">Transferase</keyword>
<dbReference type="InterPro" id="IPR049551">
    <property type="entry name" value="PKS_DH_C"/>
</dbReference>
<feature type="domain" description="Carrier" evidence="6">
    <location>
        <begin position="1688"/>
        <end position="1763"/>
    </location>
</feature>
<dbReference type="InterPro" id="IPR001227">
    <property type="entry name" value="Ac_transferase_dom_sf"/>
</dbReference>
<dbReference type="Gene3D" id="3.40.50.720">
    <property type="entry name" value="NAD(P)-binding Rossmann-like Domain"/>
    <property type="match status" value="2"/>
</dbReference>
<dbReference type="PANTHER" id="PTHR43775:SF51">
    <property type="entry name" value="INACTIVE PHENOLPHTHIOCEROL SYNTHESIS POLYKETIDE SYNTHASE TYPE I PKS1-RELATED"/>
    <property type="match status" value="1"/>
</dbReference>
<feature type="domain" description="Ketosynthase family 3 (KS3)" evidence="7">
    <location>
        <begin position="1784"/>
        <end position="2210"/>
    </location>
</feature>
<sequence length="3548" mass="378182">MKEQVSVREALEKSFFEIRRLNRELEQLKKRELEAREPIAIVAMACRFPGGVDTPEKLWTLLAEGRDAIGPFPEGRGWDVTGLHDPDPDARGKSLTSQGGFLYDADRFDPGFFGISPREAEAMDPQQRLLLECAWEALERAGVAPDSLDSSASGVFVGISCADYGGRLLHEPEALDGFIATGTLPSVGSGRIAYTLGLRGPAVTVDTACSSSLSAIHLATLSLRAGECDLVLAGGATVMATPMAFVEFSRQRGTASDGRCKAFGAAADGAGWSEGCGLLVLERLSDAQRQGNRVLAILRGSAVNQDGRSQGLTAPNGPSQQDVIRQALKSAGLTAADIDVVEAHGTGTRLGDPIEAQALLATYGAAHTPEQPLWLGSIKSNIGHTQAAAGVAGLMKLVLALEHGELPKTLHAHPASPHVDWSPGHIALLNEAMPWPRRERARRGAVSSFGFSGTNAHVIVEEAPAASPEEEGESERDYPLLVSGAEEKAVREQASRWARWLREHPKTRWGDVVRTAALGRTHHEVRAVVMASNVGQAREGLEALGRGEAHAAVTEGRARTLGRVVFVYPGQGSQWEGMGKTLLERSEVFAGAVRACDEALRKWTGWSVESVLRGEAGAESLERVEVVQPALFAMAVGLTAMWRAWGVEPDAVVGHSQGEIAAAYASGALTLEAASEVVAVRSVLVGTIAGRGGMAVIERGVEEVSRRLELNGDGLSVAVVNTESSTVVSGEAGGVSRLVEAYEREGVFARKVKVDYASHSEQVEPLREEMREKLKGIRGRETDVEFYSTVSGEPTSGAALDGEYWWRNLREPVRLDRAMKRLLSEGYGVFVEVSAHPVLGLALTEGSSGGVVVGSLERGAGGEGALLRNLGRLHAQGYEVDWENVLGARRGAWADLPTYAFQRQRYWLDLPRGTSLAAPGSLAIDHPWLTGAIRLADRAGYVVSGGLSTGAHPWLLDHVVLGTALLPGTAFIELALATCEAVGATELAELTIESPLALFEAESLALQIRIEEADPSGQLRFAIYSRPEDATEAAWTAHARGAMRATARETRADDTARWAVDAWPPAGATPIDVTQWLEMLDGWVGPAFRGVTSAWRDGQTIYADLALPDVVAGQAHTFALHPALLDASLQALLRAELGSNPSVREGIPMPFAWSDVALEARGAAAVRARIVVKPTDGDDRLAASIELADALGHRVARIGAFDARWATAKQVRDAAGKTEHALYQLAWNEIALNENTSLTEDQVVLGGDGTLATLLHARRVMDLTALSEPPRRIVMDLTARDEGAVVSAAHRTACEAVSRLQQWLAAPELEGTELVVMTREAVAARSDDRVDGLAAATVWGILRSARTEHPDRVLRSVDLGPGDLEEQRALVRRAIHANEEPELALRGSHVLAPRLRAVTELEPTKAGTPWRNRDPNGAVLITGGTGELGRDVARHLVSTHGVRHLVLTSRRAPEANTLVDALREAGAHTVRLVACDVSDRGAVENLISGITAERPLTAVFHAAGVLDDALTAHLTPEQAERVLRPKVDGAWHLYEATKRAQLSAFVLFSSAAGTLGSAGQANYAGANAFLDALSEYLQARGVPAKSLAWGFWEPRGFGMTAHLGAADRARMKREGVAALSPAQGLALLDRALARPETVLVPAALDLASMRARRTRRPTALASTENRPRAEASALRARLATLSETERRSALLDLVRAEAAAVLRMASAEQVPPDRPLRDLGLGSLTAVELRNRLSARSETNLPATLAFDHPTPRSIAEMLMRRAFVELTQETHAHPPAARQTAHDEPIAIVSMACRYPGGVDSPSKLWELLSEERDAIGPFPEGRGWDLERLYDPDPDAPGKSVTRHGGFLYDADRFDPAVFGISPREAERIDPQHRLLLECAWEALERAGMAPQSLEGTATGVFVGLVYGDYGGRLLSRLELFDGYIATGSFGSVGSGRIAYTLGLKGPAVTVDTACSSSLVSVHLACASLRAGECDLALAGGATVMATPMAFIEFSRQRGMAPDSRCKAFGAGADGIGAAEGCGVLVLKRLSDAERDGDRVQAVIRGSAVNQDGRSQGLTAPNGPSQQEVIRQALSTAGVSAADVDVVEAHGTGTRLGDPIEAHALLATYGKAHSAERPLWLGSIKSNIGHTQAAAGVTGLIKLVLALEHGELPRTLYADPPSPHIDWSQGHIELLNAPVSWPRGDRPRRAAVSSFGISGTNAHLILEESPARTSSAKPPVSPSRLSLLPLLLSGQDETALRAQAARLAEHLRAHPTRLLDVASSLATTRAHLPSRLLFTVPTNAPLDELAAQLSKFATDGMPPPGAMTTTETRTAGKLAVLFTGQGSHRAGMGRELYGKYEAFRESLDAVFEETSKHLEKPLKEVMFAEAGTQNAELLEQTQWAQPALFALEVALYRQWEAWGVRADVFLGHSVGELVAAHVSGVLELGDACELVAARGRLMGELPSGGAMASVEASEAEVSLLLGKYGVSLAAVNAAKQVVVSGEASAVESLSEELRAHGARVKRLPVSHAFHSSQMEPMQEAYGRVARKMKYGAPRTGIVSSVTGERTELGSAEYWVRQVREPVRFADGLRALDRAGVTTYLECGPQGILSGLGAESISPERGKFVPSQRKERGEEDSLMQAVCALHAQGHAVDWKAVFAGTGAERVELPTYAFQRQRYWLEAPRAQEARAGQTVDHPWLTSAVRLADRDGYVLSGRLSTEEHPWVLDHVVAGTALLPGTAFVELAWVAAEAVGAAAVAEVTFTSPLVLDPCACIELQVTIGEPDVTGRRPFAAYSRGNDDDAWTQHASGLLSPRQAPSAEAPELHAWPPPGAQQVMADGGYAWLAAQGYGYGPAFHGLREVWRAGRTLYARVALPDAVAKTAERFSLHPALLDAVLHSLARPALEAAHASHVDKVLLAFAFSDIVIDARGATEVRVRLDAEADGDDDRIGASIHLVDGSGQRVGRVGLFRARWTTTERVRALAGVAGRGCSLHRTVWNETPLEAVHDAAHGQVVLGGNGELAAVLGVHPNATPLRRLVLDLTEPSQDGIVASAHRIVGQTVSRLQHWLADPSLEKTELVVVTRGAVQAMPDDPMAGVAAAAVWGLLRSARMEHPERAIRAVDAGPEDWQEQRELLRRAVAATGKNELALRAGAAHAPSLHAVATNGSPSSASTAWHGLDREAAVLITGGTGELGRDVARHLVTAHGVRHLVLTSRRGASAPDADALSASLREAGAQSVQIAACDVVDRNAVEDLVAAVTSERPLTAVFHMAGTLDDGVLTRLTAEQLERVLRPKIDGAWHLYEATKSSGLSAFVSFSSAAGTLGSAGQGNYAAANAFLDAFAGYLKARGVPAKSLAWGFWEQRGLGMTARLGAADFARMKREGIEAMPVAQALRLLDRALEQPDAMLVPASLNLRARSQPADRTTAPRHAPSTLHARLARLSDDERRDALVELVRAEAAAVLALTVSTAVSVERPITELGLDSLTAVELRNRLMQKCGTDLPSTLVYDYPTARSIAELLDHQLGIRAASSKAPLQSEPHAPRIEDLETDALLQLAAQLIDDGS</sequence>
<evidence type="ECO:0000313" key="10">
    <source>
        <dbReference type="Proteomes" id="UP001379533"/>
    </source>
</evidence>
<dbReference type="InterPro" id="IPR036736">
    <property type="entry name" value="ACP-like_sf"/>
</dbReference>
<dbReference type="SMART" id="SM00826">
    <property type="entry name" value="PKS_DH"/>
    <property type="match status" value="2"/>
</dbReference>
<accession>A0ABZ2JTT2</accession>
<dbReference type="InterPro" id="IPR032821">
    <property type="entry name" value="PKS_assoc"/>
</dbReference>
<evidence type="ECO:0000256" key="1">
    <source>
        <dbReference type="ARBA" id="ARBA00022450"/>
    </source>
</evidence>
<feature type="coiled-coil region" evidence="5">
    <location>
        <begin position="11"/>
        <end position="38"/>
    </location>
</feature>
<dbReference type="InterPro" id="IPR009081">
    <property type="entry name" value="PP-bd_ACP"/>
</dbReference>
<proteinExistence type="predicted"/>
<dbReference type="Pfam" id="PF00550">
    <property type="entry name" value="PP-binding"/>
    <property type="match status" value="2"/>
</dbReference>